<sequence length="103" mass="11168">MARLLPRLPQPSLLPPPPPYLQPPSTTEGGEKAGRQKSCPSPPISRFRPYPKSERHTEECRGCGDAGKTVYVVPGGVAYLSYFTCLTLNHLGLFGSQPSVALF</sequence>
<gene>
    <name evidence="2" type="ORF">Cob_v003114</name>
</gene>
<evidence type="ECO:0000313" key="3">
    <source>
        <dbReference type="Proteomes" id="UP000014480"/>
    </source>
</evidence>
<evidence type="ECO:0000256" key="1">
    <source>
        <dbReference type="SAM" id="MobiDB-lite"/>
    </source>
</evidence>
<comment type="caution">
    <text evidence="2">The sequence shown here is derived from an EMBL/GenBank/DDBJ whole genome shotgun (WGS) entry which is preliminary data.</text>
</comment>
<keyword evidence="3" id="KW-1185">Reference proteome</keyword>
<dbReference type="Proteomes" id="UP000014480">
    <property type="component" value="Unassembled WGS sequence"/>
</dbReference>
<dbReference type="EMBL" id="AMCV02000005">
    <property type="protein sequence ID" value="TDZ23513.1"/>
    <property type="molecule type" value="Genomic_DNA"/>
</dbReference>
<feature type="region of interest" description="Disordered" evidence="1">
    <location>
        <begin position="1"/>
        <end position="61"/>
    </location>
</feature>
<evidence type="ECO:0000313" key="2">
    <source>
        <dbReference type="EMBL" id="TDZ23513.1"/>
    </source>
</evidence>
<feature type="compositionally biased region" description="Basic and acidic residues" evidence="1">
    <location>
        <begin position="51"/>
        <end position="61"/>
    </location>
</feature>
<reference evidence="3" key="2">
    <citation type="journal article" date="2019" name="Mol. Plant Microbe Interact.">
        <title>Genome sequence resources for four phytopathogenic fungi from the Colletotrichum orbiculare species complex.</title>
        <authorList>
            <person name="Gan P."/>
            <person name="Tsushima A."/>
            <person name="Narusaka M."/>
            <person name="Narusaka Y."/>
            <person name="Takano Y."/>
            <person name="Kubo Y."/>
            <person name="Shirasu K."/>
        </authorList>
    </citation>
    <scope>GENOME REANNOTATION</scope>
    <source>
        <strain evidence="3">104-T / ATCC 96160 / CBS 514.97 / LARS 414 / MAFF 240422</strain>
    </source>
</reference>
<accession>A0A484G009</accession>
<feature type="compositionally biased region" description="Pro residues" evidence="1">
    <location>
        <begin position="8"/>
        <end position="22"/>
    </location>
</feature>
<reference evidence="3" key="1">
    <citation type="journal article" date="2013" name="New Phytol.">
        <title>Comparative genomic and transcriptomic analyses reveal the hemibiotrophic stage shift of Colletotrichum fungi.</title>
        <authorList>
            <person name="Gan P."/>
            <person name="Ikeda K."/>
            <person name="Irieda H."/>
            <person name="Narusaka M."/>
            <person name="O'Connell R.J."/>
            <person name="Narusaka Y."/>
            <person name="Takano Y."/>
            <person name="Kubo Y."/>
            <person name="Shirasu K."/>
        </authorList>
    </citation>
    <scope>NUCLEOTIDE SEQUENCE [LARGE SCALE GENOMIC DNA]</scope>
    <source>
        <strain evidence="3">104-T / ATCC 96160 / CBS 514.97 / LARS 414 / MAFF 240422</strain>
    </source>
</reference>
<organism evidence="2 3">
    <name type="scientific">Colletotrichum orbiculare (strain 104-T / ATCC 96160 / CBS 514.97 / LARS 414 / MAFF 240422)</name>
    <name type="common">Cucumber anthracnose fungus</name>
    <name type="synonym">Colletotrichum lagenarium</name>
    <dbReference type="NCBI Taxonomy" id="1213857"/>
    <lineage>
        <taxon>Eukaryota</taxon>
        <taxon>Fungi</taxon>
        <taxon>Dikarya</taxon>
        <taxon>Ascomycota</taxon>
        <taxon>Pezizomycotina</taxon>
        <taxon>Sordariomycetes</taxon>
        <taxon>Hypocreomycetidae</taxon>
        <taxon>Glomerellales</taxon>
        <taxon>Glomerellaceae</taxon>
        <taxon>Colletotrichum</taxon>
        <taxon>Colletotrichum orbiculare species complex</taxon>
    </lineage>
</organism>
<protein>
    <submittedName>
        <fullName evidence="2">Uncharacterized protein</fullName>
    </submittedName>
</protein>
<name>A0A484G009_COLOR</name>
<dbReference type="AlphaFoldDB" id="A0A484G009"/>
<proteinExistence type="predicted"/>